<dbReference type="GO" id="GO:0003714">
    <property type="term" value="F:transcription corepressor activity"/>
    <property type="evidence" value="ECO:0007669"/>
    <property type="project" value="InterPro"/>
</dbReference>
<comment type="caution">
    <text evidence="2">The sequence shown here is derived from an EMBL/GenBank/DDBJ whole genome shotgun (WGS) entry which is preliminary data.</text>
</comment>
<dbReference type="GO" id="GO:0005634">
    <property type="term" value="C:nucleus"/>
    <property type="evidence" value="ECO:0007669"/>
    <property type="project" value="TreeGrafter"/>
</dbReference>
<dbReference type="GO" id="GO:0030968">
    <property type="term" value="P:endoplasmic reticulum unfolded protein response"/>
    <property type="evidence" value="ECO:0007669"/>
    <property type="project" value="TreeGrafter"/>
</dbReference>
<reference evidence="2" key="1">
    <citation type="submission" date="2021-06" db="EMBL/GenBank/DDBJ databases">
        <authorList>
            <person name="Kallberg Y."/>
            <person name="Tangrot J."/>
            <person name="Rosling A."/>
        </authorList>
    </citation>
    <scope>NUCLEOTIDE SEQUENCE</scope>
    <source>
        <strain evidence="2">MT106</strain>
    </source>
</reference>
<feature type="region of interest" description="Disordered" evidence="1">
    <location>
        <begin position="208"/>
        <end position="260"/>
    </location>
</feature>
<evidence type="ECO:0000313" key="2">
    <source>
        <dbReference type="EMBL" id="CAG8627963.1"/>
    </source>
</evidence>
<accession>A0A9N9DAC6</accession>
<feature type="region of interest" description="Disordered" evidence="1">
    <location>
        <begin position="97"/>
        <end position="116"/>
    </location>
</feature>
<protein>
    <submittedName>
        <fullName evidence="2">13081_t:CDS:1</fullName>
    </submittedName>
</protein>
<dbReference type="InterPro" id="IPR013927">
    <property type="entry name" value="TF_Opi1_Ccg-8"/>
</dbReference>
<organism evidence="2 3">
    <name type="scientific">Ambispora gerdemannii</name>
    <dbReference type="NCBI Taxonomy" id="144530"/>
    <lineage>
        <taxon>Eukaryota</taxon>
        <taxon>Fungi</taxon>
        <taxon>Fungi incertae sedis</taxon>
        <taxon>Mucoromycota</taxon>
        <taxon>Glomeromycotina</taxon>
        <taxon>Glomeromycetes</taxon>
        <taxon>Archaeosporales</taxon>
        <taxon>Ambisporaceae</taxon>
        <taxon>Ambispora</taxon>
    </lineage>
</organism>
<dbReference type="Proteomes" id="UP000789831">
    <property type="component" value="Unassembled WGS sequence"/>
</dbReference>
<gene>
    <name evidence="2" type="ORF">AGERDE_LOCUS10387</name>
</gene>
<feature type="compositionally biased region" description="Low complexity" evidence="1">
    <location>
        <begin position="230"/>
        <end position="249"/>
    </location>
</feature>
<evidence type="ECO:0000256" key="1">
    <source>
        <dbReference type="SAM" id="MobiDB-lite"/>
    </source>
</evidence>
<keyword evidence="3" id="KW-1185">Reference proteome</keyword>
<dbReference type="GO" id="GO:0008654">
    <property type="term" value="P:phospholipid biosynthetic process"/>
    <property type="evidence" value="ECO:0007669"/>
    <property type="project" value="TreeGrafter"/>
</dbReference>
<feature type="compositionally biased region" description="Low complexity" evidence="1">
    <location>
        <begin position="39"/>
        <end position="48"/>
    </location>
</feature>
<dbReference type="GO" id="GO:0006357">
    <property type="term" value="P:regulation of transcription by RNA polymerase II"/>
    <property type="evidence" value="ECO:0007669"/>
    <property type="project" value="TreeGrafter"/>
</dbReference>
<sequence>MYKQKTANNNNSLPPIHAAIQNHNPVTYAAEQELHLPSLLDNNSAPSPNSLPPIQIPNSTNDSRMSINRLVNDAAEPADDVLGAAQVLETLRRGPVDAPAPVEPSPVPNSSNTNVGLRHRLPAIPLVNRALGLYEQGKEKSSIFKTSADALESSFKAISTKIPQIEQLDEYACRGLDKLEERFPGVIEPTNNPRQTDVFNGIGDDNMQMSIPTPQTHHQHLDISMKRQSRGNSELSSRSSSPSYRNSGARPHRTSQSNVLVDTGTVVGGVGAAVSEESMKSLKYCLQWLHYANQHIEHQIAVLREFIVNLTKQASSSSSGALINTSATSTLSSIKREVVETLRKVIEVVSKYAGACLPDQARTKVRTFILNLPSKWANVNRTGDHSATPSPMSSPVLAPTTTNTHPATNAIRLLSLATESLEMLKAVAKIFLDTIASAEFWVARLRAVGVTSGGAAAVGELQFDNIPQLPTGCSSQQQNGYYKSNITTPVTTNGINDYNRKHSNIDDDDDLTINDDYEYSSSESEAEDMRMQMNSQNGIFATNKRPKKSMKKDDDESMDLS</sequence>
<dbReference type="PANTHER" id="PTHR38406:SF1">
    <property type="entry name" value="TRANSCRIPTIONAL REPRESSOR OPI1"/>
    <property type="match status" value="1"/>
</dbReference>
<name>A0A9N9DAC6_9GLOM</name>
<feature type="region of interest" description="Disordered" evidence="1">
    <location>
        <begin position="499"/>
        <end position="561"/>
    </location>
</feature>
<dbReference type="PANTHER" id="PTHR38406">
    <property type="entry name" value="TRANSCRIPTIONAL REPRESSOR OPI1"/>
    <property type="match status" value="1"/>
</dbReference>
<proteinExistence type="predicted"/>
<dbReference type="EMBL" id="CAJVPL010003186">
    <property type="protein sequence ID" value="CAG8627963.1"/>
    <property type="molecule type" value="Genomic_DNA"/>
</dbReference>
<dbReference type="GO" id="GO:0005783">
    <property type="term" value="C:endoplasmic reticulum"/>
    <property type="evidence" value="ECO:0007669"/>
    <property type="project" value="TreeGrafter"/>
</dbReference>
<dbReference type="OrthoDB" id="2441642at2759"/>
<evidence type="ECO:0000313" key="3">
    <source>
        <dbReference type="Proteomes" id="UP000789831"/>
    </source>
</evidence>
<feature type="compositionally biased region" description="Acidic residues" evidence="1">
    <location>
        <begin position="506"/>
        <end position="518"/>
    </location>
</feature>
<dbReference type="AlphaFoldDB" id="A0A9N9DAC6"/>
<feature type="region of interest" description="Disordered" evidence="1">
    <location>
        <begin position="39"/>
        <end position="62"/>
    </location>
</feature>
<dbReference type="Pfam" id="PF08618">
    <property type="entry name" value="Opi1"/>
    <property type="match status" value="2"/>
</dbReference>